<keyword evidence="1" id="KW-0732">Signal</keyword>
<accession>A0ABY4S4W6</accession>
<feature type="chain" id="PRO_5047311943" description="DUF481 domain-containing protein" evidence="1">
    <location>
        <begin position="30"/>
        <end position="264"/>
    </location>
</feature>
<evidence type="ECO:0008006" key="4">
    <source>
        <dbReference type="Google" id="ProtNLM"/>
    </source>
</evidence>
<protein>
    <recommendedName>
        <fullName evidence="4">DUF481 domain-containing protein</fullName>
    </recommendedName>
</protein>
<evidence type="ECO:0000256" key="1">
    <source>
        <dbReference type="SAM" id="SignalP"/>
    </source>
</evidence>
<reference evidence="2" key="1">
    <citation type="submission" date="2022-05" db="EMBL/GenBank/DDBJ databases">
        <title>An RpoN-dependent PEP-CTERM gene is involved in floc formation of an Aquincola tertiaricarbonis strain.</title>
        <authorList>
            <person name="Qiu D."/>
            <person name="Xia M."/>
        </authorList>
    </citation>
    <scope>NUCLEOTIDE SEQUENCE</scope>
    <source>
        <strain evidence="2">RN12</strain>
    </source>
</reference>
<gene>
    <name evidence="2" type="ORF">MW290_05455</name>
</gene>
<dbReference type="RefSeq" id="WP_250196251.1">
    <property type="nucleotide sequence ID" value="NZ_CP097635.1"/>
</dbReference>
<sequence length="264" mass="28594">MKTRTSSRSCLLLAGLSALLWGALGSARAEPWADPGPAVAPTGLRVQWLKPVPRRSLLGPAAFAAPSTCALDPFADANGEQRERQLERADLGGGMGYGCTGERLALNVAAPPPAIASNARMRRFDLSIDQWMSTRLADQLTTSARLGVKASGDPTVRSQAARALVAAGSMLRINDDWAMELQFGRDKDTTALRSRAKWSTLWRVAGEHLMYMQLATDRTGGTAETVGLRWWLVPRRATLDLSAYRPVDAQRVEPRLGLSVTLGR</sequence>
<dbReference type="EMBL" id="CP097635">
    <property type="protein sequence ID" value="URI08029.1"/>
    <property type="molecule type" value="Genomic_DNA"/>
</dbReference>
<keyword evidence="3" id="KW-1185">Reference proteome</keyword>
<evidence type="ECO:0000313" key="2">
    <source>
        <dbReference type="EMBL" id="URI08029.1"/>
    </source>
</evidence>
<dbReference type="Proteomes" id="UP001056201">
    <property type="component" value="Chromosome 1"/>
</dbReference>
<organism evidence="2 3">
    <name type="scientific">Aquincola tertiaricarbonis</name>
    <dbReference type="NCBI Taxonomy" id="391953"/>
    <lineage>
        <taxon>Bacteria</taxon>
        <taxon>Pseudomonadati</taxon>
        <taxon>Pseudomonadota</taxon>
        <taxon>Betaproteobacteria</taxon>
        <taxon>Burkholderiales</taxon>
        <taxon>Sphaerotilaceae</taxon>
        <taxon>Aquincola</taxon>
    </lineage>
</organism>
<evidence type="ECO:0000313" key="3">
    <source>
        <dbReference type="Proteomes" id="UP001056201"/>
    </source>
</evidence>
<proteinExistence type="predicted"/>
<name>A0ABY4S4W6_AQUTE</name>
<feature type="signal peptide" evidence="1">
    <location>
        <begin position="1"/>
        <end position="29"/>
    </location>
</feature>